<reference evidence="7 8" key="1">
    <citation type="submission" date="2019-03" db="EMBL/GenBank/DDBJ databases">
        <title>Genomic Encyclopedia of Archaeal and Bacterial Type Strains, Phase II (KMG-II): from individual species to whole genera.</title>
        <authorList>
            <person name="Goeker M."/>
        </authorList>
    </citation>
    <scope>NUCLEOTIDE SEQUENCE [LARGE SCALE GENOMIC DNA]</scope>
    <source>
        <strain evidence="7 8">DSM 24323</strain>
    </source>
</reference>
<keyword evidence="8" id="KW-1185">Reference proteome</keyword>
<dbReference type="AlphaFoldDB" id="A0A4V3ENL4"/>
<dbReference type="CDD" id="cd01094">
    <property type="entry name" value="Alkanesulfonate_monoxygenase"/>
    <property type="match status" value="1"/>
</dbReference>
<evidence type="ECO:0000259" key="6">
    <source>
        <dbReference type="Pfam" id="PF00296"/>
    </source>
</evidence>
<keyword evidence="3" id="KW-0560">Oxidoreductase</keyword>
<comment type="caution">
    <text evidence="7">The sequence shown here is derived from an EMBL/GenBank/DDBJ whole genome shotgun (WGS) entry which is preliminary data.</text>
</comment>
<evidence type="ECO:0000313" key="8">
    <source>
        <dbReference type="Proteomes" id="UP000295371"/>
    </source>
</evidence>
<dbReference type="InterPro" id="IPR011251">
    <property type="entry name" value="Luciferase-like_dom"/>
</dbReference>
<sequence length="423" mass="45467">MCRGYPAALRTPGYSQHGRASSRTGRRSTIYTNSINRLVFMVDHVPTRLGTTRFHWFLPTRGDASTPGVVPAFRSGPRAGAREADLSYLTEVAQAAERGGFHSALTPVGIGCPDPWVVCSAIAARTERLGFIVALRPSLSSATLLAQQADTFRKLHGDRIILNVVTGGDPAEQAAYGSHVAHDERYEITDEVLQALTPLLQGERVDLQGRHLRLVGAQLVAPAGAPVPIFFGGASDAALEVAAKAADSYLLWAEPPAELAPRIARVRELAGERPIGFGLRVHVISRDTAEEAWQVAAQMQAGFAPEVVAKVQQRLQAMDSVGQARMRGLRSTDVPADVADLTIAPNLWTGIGLVREGVGTAIVGSHDQVVDRLVEYADLGIDEFILSGYPHREEAARVGAEVLPRFAARRAAMVRTNRLVAGF</sequence>
<dbReference type="InterPro" id="IPR036661">
    <property type="entry name" value="Luciferase-like_sf"/>
</dbReference>
<evidence type="ECO:0000256" key="1">
    <source>
        <dbReference type="ARBA" id="ARBA00022630"/>
    </source>
</evidence>
<dbReference type="Pfam" id="PF00296">
    <property type="entry name" value="Bac_luciferase"/>
    <property type="match status" value="1"/>
</dbReference>
<organism evidence="7 8">
    <name type="scientific">Naumannella halotolerans</name>
    <dbReference type="NCBI Taxonomy" id="993414"/>
    <lineage>
        <taxon>Bacteria</taxon>
        <taxon>Bacillati</taxon>
        <taxon>Actinomycetota</taxon>
        <taxon>Actinomycetes</taxon>
        <taxon>Propionibacteriales</taxon>
        <taxon>Propionibacteriaceae</taxon>
        <taxon>Naumannella</taxon>
    </lineage>
</organism>
<protein>
    <submittedName>
        <fullName evidence="7">Alkanesulfonate monooxygenase</fullName>
    </submittedName>
</protein>
<dbReference type="Proteomes" id="UP000295371">
    <property type="component" value="Unassembled WGS sequence"/>
</dbReference>
<name>A0A4V3ENL4_9ACTN</name>
<evidence type="ECO:0000256" key="5">
    <source>
        <dbReference type="SAM" id="MobiDB-lite"/>
    </source>
</evidence>
<evidence type="ECO:0000256" key="3">
    <source>
        <dbReference type="ARBA" id="ARBA00023002"/>
    </source>
</evidence>
<evidence type="ECO:0000256" key="2">
    <source>
        <dbReference type="ARBA" id="ARBA00022643"/>
    </source>
</evidence>
<dbReference type="Gene3D" id="3.20.20.30">
    <property type="entry name" value="Luciferase-like domain"/>
    <property type="match status" value="1"/>
</dbReference>
<dbReference type="SUPFAM" id="SSF51679">
    <property type="entry name" value="Bacterial luciferase-like"/>
    <property type="match status" value="1"/>
</dbReference>
<dbReference type="PANTHER" id="PTHR42847">
    <property type="entry name" value="ALKANESULFONATE MONOOXYGENASE"/>
    <property type="match status" value="1"/>
</dbReference>
<evidence type="ECO:0000256" key="4">
    <source>
        <dbReference type="ARBA" id="ARBA00023033"/>
    </source>
</evidence>
<accession>A0A4V3ENL4</accession>
<dbReference type="PANTHER" id="PTHR42847:SF4">
    <property type="entry name" value="ALKANESULFONATE MONOOXYGENASE-RELATED"/>
    <property type="match status" value="1"/>
</dbReference>
<evidence type="ECO:0000313" key="7">
    <source>
        <dbReference type="EMBL" id="TDT34168.1"/>
    </source>
</evidence>
<keyword evidence="1" id="KW-0285">Flavoprotein</keyword>
<dbReference type="EMBL" id="SOAW01000001">
    <property type="protein sequence ID" value="TDT34168.1"/>
    <property type="molecule type" value="Genomic_DNA"/>
</dbReference>
<keyword evidence="4 7" id="KW-0503">Monooxygenase</keyword>
<keyword evidence="2" id="KW-0288">FMN</keyword>
<gene>
    <name evidence="7" type="ORF">CLV29_1823</name>
</gene>
<dbReference type="GO" id="GO:0046306">
    <property type="term" value="P:alkanesulfonate catabolic process"/>
    <property type="evidence" value="ECO:0007669"/>
    <property type="project" value="TreeGrafter"/>
</dbReference>
<feature type="domain" description="Luciferase-like" evidence="6">
    <location>
        <begin position="53"/>
        <end position="383"/>
    </location>
</feature>
<feature type="region of interest" description="Disordered" evidence="5">
    <location>
        <begin position="1"/>
        <end position="26"/>
    </location>
</feature>
<proteinExistence type="predicted"/>
<dbReference type="GO" id="GO:0008726">
    <property type="term" value="F:alkanesulfonate monooxygenase activity"/>
    <property type="evidence" value="ECO:0007669"/>
    <property type="project" value="TreeGrafter"/>
</dbReference>
<dbReference type="InterPro" id="IPR050172">
    <property type="entry name" value="SsuD_RutA_monooxygenase"/>
</dbReference>